<feature type="non-terminal residue" evidence="1">
    <location>
        <position position="190"/>
    </location>
</feature>
<proteinExistence type="predicted"/>
<evidence type="ECO:0000313" key="1">
    <source>
        <dbReference type="EMBL" id="KKL68679.1"/>
    </source>
</evidence>
<accession>A0A0F9E3U7</accession>
<protein>
    <submittedName>
        <fullName evidence="1">Uncharacterized protein</fullName>
    </submittedName>
</protein>
<dbReference type="EMBL" id="LAZR01026457">
    <property type="protein sequence ID" value="KKL68679.1"/>
    <property type="molecule type" value="Genomic_DNA"/>
</dbReference>
<reference evidence="1" key="1">
    <citation type="journal article" date="2015" name="Nature">
        <title>Complex archaea that bridge the gap between prokaryotes and eukaryotes.</title>
        <authorList>
            <person name="Spang A."/>
            <person name="Saw J.H."/>
            <person name="Jorgensen S.L."/>
            <person name="Zaremba-Niedzwiedzka K."/>
            <person name="Martijn J."/>
            <person name="Lind A.E."/>
            <person name="van Eijk R."/>
            <person name="Schleper C."/>
            <person name="Guy L."/>
            <person name="Ettema T.J."/>
        </authorList>
    </citation>
    <scope>NUCLEOTIDE SEQUENCE</scope>
</reference>
<dbReference type="AlphaFoldDB" id="A0A0F9E3U7"/>
<comment type="caution">
    <text evidence="1">The sequence shown here is derived from an EMBL/GenBank/DDBJ whole genome shotgun (WGS) entry which is preliminary data.</text>
</comment>
<sequence length="190" mass="22176">MKKLMLLIFITILLIGIVNAFEFDNVKSYEKDTQTITVKNSFLGLPLDKVAEIKLNTPINNIVPRGYQKIAEFDLILYDDYVEAFKEMEFYDVNNNNEKFVRSFDYKVLSYETILVNDYKNIFVGNSGNGTEIYESQVVGTHERLREKWIKLDITNFNENDNLTIGIFTNVEKGDNIEWIPNFFGVRINE</sequence>
<gene>
    <name evidence="1" type="ORF">LCGC14_2122600</name>
</gene>
<organism evidence="1">
    <name type="scientific">marine sediment metagenome</name>
    <dbReference type="NCBI Taxonomy" id="412755"/>
    <lineage>
        <taxon>unclassified sequences</taxon>
        <taxon>metagenomes</taxon>
        <taxon>ecological metagenomes</taxon>
    </lineage>
</organism>
<name>A0A0F9E3U7_9ZZZZ</name>